<dbReference type="EMBL" id="KX524144">
    <property type="protein sequence ID" value="ASY95738.1"/>
    <property type="molecule type" value="Genomic_DNA"/>
</dbReference>
<dbReference type="Pfam" id="PF00253">
    <property type="entry name" value="Ribosomal_S14"/>
    <property type="match status" value="1"/>
</dbReference>
<evidence type="ECO:0000256" key="1">
    <source>
        <dbReference type="ARBA" id="ARBA00009083"/>
    </source>
</evidence>
<sequence>MKRQLLKSFIKNKKMSSAHRYVALWHRSKLARLSSSTQIQNRCVKTGRIWYVSKLTHYARFFFRTESYKGNLPGFKRANW</sequence>
<accession>A0A3Q8BFT9</accession>
<dbReference type="Gene3D" id="1.10.287.1480">
    <property type="match status" value="1"/>
</dbReference>
<evidence type="ECO:0000256" key="3">
    <source>
        <dbReference type="ARBA" id="ARBA00023274"/>
    </source>
</evidence>
<reference evidence="4" key="1">
    <citation type="submission" date="2016-07" db="EMBL/GenBank/DDBJ databases">
        <title>Mitochondrial genome evolution in stichotrich ciliates.</title>
        <authorList>
            <person name="Chen X."/>
            <person name="Landweber L."/>
        </authorList>
    </citation>
    <scope>NUCLEOTIDE SEQUENCE</scope>
</reference>
<dbReference type="GO" id="GO:0003735">
    <property type="term" value="F:structural constituent of ribosome"/>
    <property type="evidence" value="ECO:0007669"/>
    <property type="project" value="InterPro"/>
</dbReference>
<comment type="similarity">
    <text evidence="1">Belongs to the universal ribosomal protein uS14 family.</text>
</comment>
<dbReference type="GO" id="GO:1990904">
    <property type="term" value="C:ribonucleoprotein complex"/>
    <property type="evidence" value="ECO:0007669"/>
    <property type="project" value="UniProtKB-KW"/>
</dbReference>
<dbReference type="AlphaFoldDB" id="A0A3Q8BFT9"/>
<keyword evidence="2 4" id="KW-0689">Ribosomal protein</keyword>
<evidence type="ECO:0000256" key="2">
    <source>
        <dbReference type="ARBA" id="ARBA00022980"/>
    </source>
</evidence>
<dbReference type="InterPro" id="IPR001209">
    <property type="entry name" value="Ribosomal_uS14"/>
</dbReference>
<protein>
    <submittedName>
        <fullName evidence="4">Ribosomal protein S14</fullName>
    </submittedName>
</protein>
<proteinExistence type="inferred from homology"/>
<organism evidence="4">
    <name type="scientific">Stylonychia lemnae</name>
    <name type="common">Ciliate</name>
    <dbReference type="NCBI Taxonomy" id="5949"/>
    <lineage>
        <taxon>Eukaryota</taxon>
        <taxon>Sar</taxon>
        <taxon>Alveolata</taxon>
        <taxon>Ciliophora</taxon>
        <taxon>Intramacronucleata</taxon>
        <taxon>Spirotrichea</taxon>
        <taxon>Stichotrichia</taxon>
        <taxon>Sporadotrichida</taxon>
        <taxon>Oxytrichidae</taxon>
        <taxon>Stylonychinae</taxon>
        <taxon>Stylonychia</taxon>
    </lineage>
</organism>
<keyword evidence="3" id="KW-0687">Ribonucleoprotein</keyword>
<keyword evidence="4" id="KW-0496">Mitochondrion</keyword>
<dbReference type="SUPFAM" id="SSF57716">
    <property type="entry name" value="Glucocorticoid receptor-like (DNA-binding domain)"/>
    <property type="match status" value="1"/>
</dbReference>
<dbReference type="GO" id="GO:0006412">
    <property type="term" value="P:translation"/>
    <property type="evidence" value="ECO:0007669"/>
    <property type="project" value="InterPro"/>
</dbReference>
<evidence type="ECO:0000313" key="4">
    <source>
        <dbReference type="EMBL" id="ASY95738.1"/>
    </source>
</evidence>
<name>A0A3Q8BFT9_STYLE</name>
<geneLocation type="mitochondrion" evidence="4"/>
<gene>
    <name evidence="4" type="primary">rps14</name>
</gene>
<dbReference type="GO" id="GO:0005840">
    <property type="term" value="C:ribosome"/>
    <property type="evidence" value="ECO:0007669"/>
    <property type="project" value="UniProtKB-KW"/>
</dbReference>